<comment type="similarity">
    <text evidence="4">Belongs to the KdsB family.</text>
</comment>
<dbReference type="EC" id="2.7.7.38" evidence="4"/>
<comment type="catalytic activity">
    <reaction evidence="4">
        <text>3-deoxy-alpha-D-manno-oct-2-ulosonate + CTP = CMP-3-deoxy-beta-D-manno-octulosonate + diphosphate</text>
        <dbReference type="Rhea" id="RHEA:23448"/>
        <dbReference type="ChEBI" id="CHEBI:33019"/>
        <dbReference type="ChEBI" id="CHEBI:37563"/>
        <dbReference type="ChEBI" id="CHEBI:85986"/>
        <dbReference type="ChEBI" id="CHEBI:85987"/>
        <dbReference type="EC" id="2.7.7.38"/>
    </reaction>
</comment>
<keyword evidence="6" id="KW-1185">Reference proteome</keyword>
<evidence type="ECO:0000256" key="2">
    <source>
        <dbReference type="ARBA" id="ARBA00022695"/>
    </source>
</evidence>
<dbReference type="InterPro" id="IPR029044">
    <property type="entry name" value="Nucleotide-diphossugar_trans"/>
</dbReference>
<dbReference type="EMBL" id="JABXYK010000009">
    <property type="protein sequence ID" value="NVP56690.1"/>
    <property type="molecule type" value="Genomic_DNA"/>
</dbReference>
<comment type="caution">
    <text evidence="5">The sequence shown here is derived from an EMBL/GenBank/DDBJ whole genome shotgun (WGS) entry which is preliminary data.</text>
</comment>
<dbReference type="Gene3D" id="3.90.550.10">
    <property type="entry name" value="Spore Coat Polysaccharide Biosynthesis Protein SpsA, Chain A"/>
    <property type="match status" value="1"/>
</dbReference>
<keyword evidence="2 4" id="KW-0548">Nucleotidyltransferase</keyword>
<name>A0ABX2QG15_9HYPH</name>
<dbReference type="SUPFAM" id="SSF53448">
    <property type="entry name" value="Nucleotide-diphospho-sugar transferases"/>
    <property type="match status" value="1"/>
</dbReference>
<dbReference type="PANTHER" id="PTHR42866:SF2">
    <property type="entry name" value="3-DEOXY-MANNO-OCTULOSONATE CYTIDYLYLTRANSFERASE, MITOCHONDRIAL"/>
    <property type="match status" value="1"/>
</dbReference>
<protein>
    <recommendedName>
        <fullName evidence="4">3-deoxy-manno-octulosonate cytidylyltransferase</fullName>
        <ecNumber evidence="4">2.7.7.38</ecNumber>
    </recommendedName>
    <alternativeName>
        <fullName evidence="4">CMP-2-keto-3-deoxyoctulosonic acid synthase</fullName>
        <shortName evidence="4">CKS</shortName>
        <shortName evidence="4">CMP-KDO synthase</shortName>
    </alternativeName>
</protein>
<dbReference type="CDD" id="cd02517">
    <property type="entry name" value="CMP-KDO-Synthetase"/>
    <property type="match status" value="1"/>
</dbReference>
<dbReference type="Proteomes" id="UP000659172">
    <property type="component" value="Unassembled WGS sequence"/>
</dbReference>
<dbReference type="Pfam" id="PF02348">
    <property type="entry name" value="CTP_transf_3"/>
    <property type="match status" value="1"/>
</dbReference>
<dbReference type="HAMAP" id="MF_00057">
    <property type="entry name" value="KdsB"/>
    <property type="match status" value="1"/>
</dbReference>
<dbReference type="NCBIfam" id="TIGR00466">
    <property type="entry name" value="kdsB"/>
    <property type="match status" value="1"/>
</dbReference>
<evidence type="ECO:0000256" key="1">
    <source>
        <dbReference type="ARBA" id="ARBA00022679"/>
    </source>
</evidence>
<accession>A0ABX2QG15</accession>
<keyword evidence="4" id="KW-0963">Cytoplasm</keyword>
<dbReference type="NCBIfam" id="NF003948">
    <property type="entry name" value="PRK05450.1-1"/>
    <property type="match status" value="1"/>
</dbReference>
<dbReference type="InterPro" id="IPR003329">
    <property type="entry name" value="Cytidylyl_trans"/>
</dbReference>
<keyword evidence="1 4" id="KW-0808">Transferase</keyword>
<dbReference type="NCBIfam" id="NF003952">
    <property type="entry name" value="PRK05450.1-5"/>
    <property type="match status" value="1"/>
</dbReference>
<proteinExistence type="inferred from homology"/>
<evidence type="ECO:0000256" key="4">
    <source>
        <dbReference type="HAMAP-Rule" id="MF_00057"/>
    </source>
</evidence>
<comment type="function">
    <text evidence="4">Activates KDO (a required 8-carbon sugar) for incorporation into bacterial lipopolysaccharide in Gram-negative bacteria.</text>
</comment>
<dbReference type="GO" id="GO:0008690">
    <property type="term" value="F:3-deoxy-manno-octulosonate cytidylyltransferase activity"/>
    <property type="evidence" value="ECO:0007669"/>
    <property type="project" value="UniProtKB-EC"/>
</dbReference>
<reference evidence="5 6" key="1">
    <citation type="submission" date="2020-06" db="EMBL/GenBank/DDBJ databases">
        <title>Rhizobium sp.nov. isolated from the tomato plant.</title>
        <authorList>
            <person name="Thin K.K."/>
            <person name="Zhang X."/>
            <person name="He S."/>
        </authorList>
    </citation>
    <scope>NUCLEOTIDE SEQUENCE [LARGE SCALE GENOMIC DNA]</scope>
    <source>
        <strain evidence="5 6">DBTS2</strain>
    </source>
</reference>
<comment type="pathway">
    <text evidence="4">Nucleotide-sugar biosynthesis; CMP-3-deoxy-D-manno-octulosonate biosynthesis; CMP-3-deoxy-D-manno-octulosonate from 3-deoxy-D-manno-octulosonate and CTP: step 1/1.</text>
</comment>
<dbReference type="RefSeq" id="WP_176950667.1">
    <property type="nucleotide sequence ID" value="NZ_JABXYK010000009.1"/>
</dbReference>
<dbReference type="PANTHER" id="PTHR42866">
    <property type="entry name" value="3-DEOXY-MANNO-OCTULOSONATE CYTIDYLYLTRANSFERASE"/>
    <property type="match status" value="1"/>
</dbReference>
<gene>
    <name evidence="4" type="primary">kdsB</name>
    <name evidence="5" type="ORF">HV823_15655</name>
</gene>
<organism evidence="5 6">
    <name type="scientific">Mycoplana rhizolycopersici</name>
    <dbReference type="NCBI Taxonomy" id="2746702"/>
    <lineage>
        <taxon>Bacteria</taxon>
        <taxon>Pseudomonadati</taxon>
        <taxon>Pseudomonadota</taxon>
        <taxon>Alphaproteobacteria</taxon>
        <taxon>Hyphomicrobiales</taxon>
        <taxon>Rhizobiaceae</taxon>
        <taxon>Mycoplana</taxon>
    </lineage>
</organism>
<sequence length="251" mass="26940">MNSSSFDETLVLIPARMASTRLPGKPLADICGAPMIVQVARRAAESGTGRVVVAVDHQETFDAVAAAGFEVVMTKVEHQSGSDRIHEALLKCDPDGRAKVIINVQGDLPTIDPATIRAALNPLSDPATDVATLTTEITDAEEKTNPNVVKVVGSPIGQNRLRALYFTRATAPHGNGPLYHHIGLYAYRRKALEMFVSLPPSTLEKRESLEQLRALEAGLRIDAEIVDTVPLGVDTPADLEKARRLLAAAPL</sequence>
<evidence type="ECO:0000256" key="3">
    <source>
        <dbReference type="ARBA" id="ARBA00022985"/>
    </source>
</evidence>
<evidence type="ECO:0000313" key="5">
    <source>
        <dbReference type="EMBL" id="NVP56690.1"/>
    </source>
</evidence>
<dbReference type="InterPro" id="IPR004528">
    <property type="entry name" value="KdsB"/>
</dbReference>
<keyword evidence="3 4" id="KW-0448">Lipopolysaccharide biosynthesis</keyword>
<evidence type="ECO:0000313" key="6">
    <source>
        <dbReference type="Proteomes" id="UP000659172"/>
    </source>
</evidence>
<comment type="subcellular location">
    <subcellularLocation>
        <location evidence="4">Cytoplasm</location>
    </subcellularLocation>
</comment>